<keyword evidence="1" id="KW-0472">Membrane</keyword>
<protein>
    <submittedName>
        <fullName evidence="2">Magnetosome protein MamI</fullName>
    </submittedName>
</protein>
<proteinExistence type="predicted"/>
<feature type="transmembrane region" description="Helical" evidence="1">
    <location>
        <begin position="7"/>
        <end position="25"/>
    </location>
</feature>
<evidence type="ECO:0000256" key="1">
    <source>
        <dbReference type="SAM" id="Phobius"/>
    </source>
</evidence>
<gene>
    <name evidence="2" type="primary">mamI-1</name>
    <name evidence="2" type="ORF">EPICR_30026</name>
</gene>
<dbReference type="Pfam" id="PF26391">
    <property type="entry name" value="MamI"/>
    <property type="match status" value="1"/>
</dbReference>
<sequence>MISIVSGLFFIALGIWGIFDEYYYVADFLRGFGPVALMLCGLVAALAGFMPIKPEEETDV</sequence>
<feature type="transmembrane region" description="Helical" evidence="1">
    <location>
        <begin position="31"/>
        <end position="52"/>
    </location>
</feature>
<dbReference type="EMBL" id="CAACVI010000023">
    <property type="protein sequence ID" value="VEN74096.1"/>
    <property type="molecule type" value="Genomic_DNA"/>
</dbReference>
<accession>A0A484HKJ2</accession>
<reference evidence="2" key="1">
    <citation type="submission" date="2019-01" db="EMBL/GenBank/DDBJ databases">
        <authorList>
            <consortium name="Genoscope - CEA"/>
            <person name="William W."/>
        </authorList>
    </citation>
    <scope>NUCLEOTIDE SEQUENCE</scope>
    <source>
        <strain evidence="2">CR-1</strain>
    </source>
</reference>
<dbReference type="AlphaFoldDB" id="A0A484HKJ2"/>
<keyword evidence="1" id="KW-0812">Transmembrane</keyword>
<dbReference type="InterPro" id="IPR058806">
    <property type="entry name" value="MamI"/>
</dbReference>
<keyword evidence="1" id="KW-1133">Transmembrane helix</keyword>
<evidence type="ECO:0000313" key="2">
    <source>
        <dbReference type="EMBL" id="VEN74096.1"/>
    </source>
</evidence>
<organism evidence="2">
    <name type="scientific">uncultured Desulfobacteraceae bacterium</name>
    <dbReference type="NCBI Taxonomy" id="218296"/>
    <lineage>
        <taxon>Bacteria</taxon>
        <taxon>Pseudomonadati</taxon>
        <taxon>Thermodesulfobacteriota</taxon>
        <taxon>Desulfobacteria</taxon>
        <taxon>Desulfobacterales</taxon>
        <taxon>Desulfobacteraceae</taxon>
        <taxon>environmental samples</taxon>
    </lineage>
</organism>
<name>A0A484HKJ2_9BACT</name>